<dbReference type="GO" id="GO:0033962">
    <property type="term" value="P:P-body assembly"/>
    <property type="evidence" value="ECO:0007669"/>
    <property type="project" value="TreeGrafter"/>
</dbReference>
<evidence type="ECO:0000256" key="2">
    <source>
        <dbReference type="ARBA" id="ARBA00022490"/>
    </source>
</evidence>
<dbReference type="EMBL" id="BAABME010009660">
    <property type="protein sequence ID" value="GAA0175581.1"/>
    <property type="molecule type" value="Genomic_DNA"/>
</dbReference>
<sequence>MEGLDGRGRVIVSSGQEDLMQLGANPSGDAKFDASQYAFFSNDAVEEVELGGLDEEEDLPPVGFEDEGYQLGQVEDEAAGSLSEIDDFSNTFSKLNRVLSGPPSAGVLIDRDSRECSLTSEWKQEAGFPNLSVQSSWPYPSHPDLVNSKQIHRTSSYPEQQLQHQPQPQNQHYFSEPIGIPRSPFPSYPSPAGRSHEASPNSQFHYPNQPYPSGQKLPIPSSDLSQFSNSQLQMNAVATGLQYGGNIPQLASASRMQNPSVNQSSLYLGDHPSLANDILQHKNSHQDGLMPKQPPLQARAQNQFQPSFGHLSGLHPQVHNHQLSPSRPMANNFDILALANLGDPRAIAMLRGRHGIANSMQGYDKSSQNRYTSRPRFRSKYMTADELENIFRVQLTATQSNDPYVEDYYHQACLARKPDGAKVRHHFCPKNLLDSSSRTRPSNEPHPFLQVDALGRVSFSSIRRPRPLLEVERPNSSAPAGNGQKVTEKPLEEEPMLAARVTIEDGLCLLLDVDDIDRFLEFNQLPDDGMQLTHRRQVLLDGLATSLQLDDPLSNNSPTANLAPKDDLVFLRLVHLPKGRKLLARYLKLLAPGDELIRVVCMAIFRHLRFLFDVLPADPRAAETTSNLASTVSSSLHGMELKALAACLASVVCSAEHPPLRPVGSPAGDGASVVLKSVLERATELLRDSHAASSCTVSNRAFWQASFDEFFALLSRYCFNKYDTIMQSFLLQSPSDVASIGSDAARAISREMPVELLRASLPHTNEQQKKLLLDFAHRSMPMTSNNHSGGVGGM</sequence>
<reference evidence="4 5" key="1">
    <citation type="submission" date="2024-01" db="EMBL/GenBank/DDBJ databases">
        <title>The complete chloroplast genome sequence of Lithospermum erythrorhizon: insights into the phylogenetic relationship among Boraginaceae species and the maternal lineages of purple gromwells.</title>
        <authorList>
            <person name="Okada T."/>
            <person name="Watanabe K."/>
        </authorList>
    </citation>
    <scope>NUCLEOTIDE SEQUENCE [LARGE SCALE GENOMIC DNA]</scope>
</reference>
<dbReference type="InterPro" id="IPR039900">
    <property type="entry name" value="Pat1-like"/>
</dbReference>
<dbReference type="GO" id="GO:0003723">
    <property type="term" value="F:RNA binding"/>
    <property type="evidence" value="ECO:0007669"/>
    <property type="project" value="TreeGrafter"/>
</dbReference>
<organism evidence="4 5">
    <name type="scientific">Lithospermum erythrorhizon</name>
    <name type="common">Purple gromwell</name>
    <name type="synonym">Lithospermum officinale var. erythrorhizon</name>
    <dbReference type="NCBI Taxonomy" id="34254"/>
    <lineage>
        <taxon>Eukaryota</taxon>
        <taxon>Viridiplantae</taxon>
        <taxon>Streptophyta</taxon>
        <taxon>Embryophyta</taxon>
        <taxon>Tracheophyta</taxon>
        <taxon>Spermatophyta</taxon>
        <taxon>Magnoliopsida</taxon>
        <taxon>eudicotyledons</taxon>
        <taxon>Gunneridae</taxon>
        <taxon>Pentapetalae</taxon>
        <taxon>asterids</taxon>
        <taxon>lamiids</taxon>
        <taxon>Boraginales</taxon>
        <taxon>Boraginaceae</taxon>
        <taxon>Boraginoideae</taxon>
        <taxon>Lithospermeae</taxon>
        <taxon>Lithospermum</taxon>
    </lineage>
</organism>
<dbReference type="GO" id="GO:0000290">
    <property type="term" value="P:deadenylation-dependent decapping of nuclear-transcribed mRNA"/>
    <property type="evidence" value="ECO:0007669"/>
    <property type="project" value="InterPro"/>
</dbReference>
<dbReference type="PANTHER" id="PTHR21551">
    <property type="entry name" value="TOPOISOMERASE II-ASSOCIATED PROTEIN PAT1"/>
    <property type="match status" value="1"/>
</dbReference>
<keyword evidence="5" id="KW-1185">Reference proteome</keyword>
<feature type="compositionally biased region" description="Polar residues" evidence="3">
    <location>
        <begin position="147"/>
        <end position="159"/>
    </location>
</feature>
<gene>
    <name evidence="4" type="ORF">LIER_28726</name>
</gene>
<evidence type="ECO:0000256" key="1">
    <source>
        <dbReference type="ARBA" id="ARBA00004201"/>
    </source>
</evidence>
<evidence type="ECO:0000256" key="3">
    <source>
        <dbReference type="SAM" id="MobiDB-lite"/>
    </source>
</evidence>
<name>A0AAV3RK70_LITER</name>
<feature type="region of interest" description="Disordered" evidence="3">
    <location>
        <begin position="139"/>
        <end position="225"/>
    </location>
</feature>
<proteinExistence type="predicted"/>
<accession>A0AAV3RK70</accession>
<evidence type="ECO:0000313" key="4">
    <source>
        <dbReference type="EMBL" id="GAA0175581.1"/>
    </source>
</evidence>
<keyword evidence="2" id="KW-0963">Cytoplasm</keyword>
<feature type="compositionally biased region" description="Low complexity" evidence="3">
    <location>
        <begin position="160"/>
        <end position="172"/>
    </location>
</feature>
<evidence type="ECO:0000313" key="5">
    <source>
        <dbReference type="Proteomes" id="UP001454036"/>
    </source>
</evidence>
<feature type="region of interest" description="Disordered" evidence="3">
    <location>
        <begin position="468"/>
        <end position="490"/>
    </location>
</feature>
<dbReference type="GO" id="GO:0000932">
    <property type="term" value="C:P-body"/>
    <property type="evidence" value="ECO:0007669"/>
    <property type="project" value="UniProtKB-SubCell"/>
</dbReference>
<comment type="caution">
    <text evidence="4">The sequence shown here is derived from an EMBL/GenBank/DDBJ whole genome shotgun (WGS) entry which is preliminary data.</text>
</comment>
<dbReference type="Proteomes" id="UP001454036">
    <property type="component" value="Unassembled WGS sequence"/>
</dbReference>
<comment type="subcellular location">
    <subcellularLocation>
        <location evidence="1">Cytoplasm</location>
        <location evidence="1">P-body</location>
    </subcellularLocation>
</comment>
<protein>
    <submittedName>
        <fullName evidence="4">RNA processing factor</fullName>
    </submittedName>
</protein>
<dbReference type="PANTHER" id="PTHR21551:SF0">
    <property type="entry name" value="PROTEIN ASSOCIATED WITH TOPO II RELATED-1, ISOFORM A"/>
    <property type="match status" value="1"/>
</dbReference>
<dbReference type="AlphaFoldDB" id="A0AAV3RK70"/>